<dbReference type="SUPFAM" id="SSF51182">
    <property type="entry name" value="RmlC-like cupins"/>
    <property type="match status" value="1"/>
</dbReference>
<dbReference type="InterPro" id="IPR018062">
    <property type="entry name" value="HTH_AraC-typ_CS"/>
</dbReference>
<keyword evidence="6" id="KW-1185">Reference proteome</keyword>
<evidence type="ECO:0000256" key="3">
    <source>
        <dbReference type="ARBA" id="ARBA00023163"/>
    </source>
</evidence>
<dbReference type="Pfam" id="PF12833">
    <property type="entry name" value="HTH_18"/>
    <property type="match status" value="1"/>
</dbReference>
<dbReference type="Gene3D" id="1.10.10.60">
    <property type="entry name" value="Homeodomain-like"/>
    <property type="match status" value="2"/>
</dbReference>
<protein>
    <submittedName>
        <fullName evidence="5">Helix-turn-helix domain-containing protein</fullName>
    </submittedName>
</protein>
<dbReference type="InterPro" id="IPR013096">
    <property type="entry name" value="Cupin_2"/>
</dbReference>
<keyword evidence="2" id="KW-0238">DNA-binding</keyword>
<dbReference type="Proteomes" id="UP001597180">
    <property type="component" value="Unassembled WGS sequence"/>
</dbReference>
<proteinExistence type="predicted"/>
<name>A0ABW3UU06_9BACL</name>
<dbReference type="InterPro" id="IPR014710">
    <property type="entry name" value="RmlC-like_jellyroll"/>
</dbReference>
<evidence type="ECO:0000313" key="6">
    <source>
        <dbReference type="Proteomes" id="UP001597180"/>
    </source>
</evidence>
<evidence type="ECO:0000256" key="2">
    <source>
        <dbReference type="ARBA" id="ARBA00023125"/>
    </source>
</evidence>
<dbReference type="PROSITE" id="PS01124">
    <property type="entry name" value="HTH_ARAC_FAMILY_2"/>
    <property type="match status" value="1"/>
</dbReference>
<keyword evidence="1" id="KW-0805">Transcription regulation</keyword>
<dbReference type="PANTHER" id="PTHR43280:SF2">
    <property type="entry name" value="HTH-TYPE TRANSCRIPTIONAL REGULATOR EXSA"/>
    <property type="match status" value="1"/>
</dbReference>
<evidence type="ECO:0000256" key="1">
    <source>
        <dbReference type="ARBA" id="ARBA00023015"/>
    </source>
</evidence>
<evidence type="ECO:0000313" key="5">
    <source>
        <dbReference type="EMBL" id="MFD1223814.1"/>
    </source>
</evidence>
<reference evidence="6" key="1">
    <citation type="journal article" date="2019" name="Int. J. Syst. Evol. Microbiol.">
        <title>The Global Catalogue of Microorganisms (GCM) 10K type strain sequencing project: providing services to taxonomists for standard genome sequencing and annotation.</title>
        <authorList>
            <consortium name="The Broad Institute Genomics Platform"/>
            <consortium name="The Broad Institute Genome Sequencing Center for Infectious Disease"/>
            <person name="Wu L."/>
            <person name="Ma J."/>
        </authorList>
    </citation>
    <scope>NUCLEOTIDE SEQUENCE [LARGE SCALE GENOMIC DNA]</scope>
    <source>
        <strain evidence="6">CCUG 53270</strain>
    </source>
</reference>
<dbReference type="InterPro" id="IPR018060">
    <property type="entry name" value="HTH_AraC"/>
</dbReference>
<dbReference type="SMART" id="SM00342">
    <property type="entry name" value="HTH_ARAC"/>
    <property type="match status" value="1"/>
</dbReference>
<dbReference type="PANTHER" id="PTHR43280">
    <property type="entry name" value="ARAC-FAMILY TRANSCRIPTIONAL REGULATOR"/>
    <property type="match status" value="1"/>
</dbReference>
<accession>A0ABW3UU06</accession>
<keyword evidence="3" id="KW-0804">Transcription</keyword>
<comment type="caution">
    <text evidence="5">The sequence shown here is derived from an EMBL/GenBank/DDBJ whole genome shotgun (WGS) entry which is preliminary data.</text>
</comment>
<evidence type="ECO:0000259" key="4">
    <source>
        <dbReference type="PROSITE" id="PS01124"/>
    </source>
</evidence>
<dbReference type="InterPro" id="IPR009057">
    <property type="entry name" value="Homeodomain-like_sf"/>
</dbReference>
<dbReference type="Gene3D" id="2.60.120.10">
    <property type="entry name" value="Jelly Rolls"/>
    <property type="match status" value="1"/>
</dbReference>
<organism evidence="5 6">
    <name type="scientific">Paenibacillus vulneris</name>
    <dbReference type="NCBI Taxonomy" id="1133364"/>
    <lineage>
        <taxon>Bacteria</taxon>
        <taxon>Bacillati</taxon>
        <taxon>Bacillota</taxon>
        <taxon>Bacilli</taxon>
        <taxon>Bacillales</taxon>
        <taxon>Paenibacillaceae</taxon>
        <taxon>Paenibacillus</taxon>
    </lineage>
</organism>
<dbReference type="InterPro" id="IPR011051">
    <property type="entry name" value="RmlC_Cupin_sf"/>
</dbReference>
<dbReference type="Pfam" id="PF07883">
    <property type="entry name" value="Cupin_2"/>
    <property type="match status" value="1"/>
</dbReference>
<dbReference type="RefSeq" id="WP_192704490.1">
    <property type="nucleotide sequence ID" value="NZ_BAABJG010000014.1"/>
</dbReference>
<feature type="domain" description="HTH araC/xylS-type" evidence="4">
    <location>
        <begin position="159"/>
        <end position="257"/>
    </location>
</feature>
<dbReference type="PROSITE" id="PS00041">
    <property type="entry name" value="HTH_ARAC_FAMILY_1"/>
    <property type="match status" value="1"/>
</dbReference>
<dbReference type="EMBL" id="JBHTLU010000036">
    <property type="protein sequence ID" value="MFD1223814.1"/>
    <property type="molecule type" value="Genomic_DNA"/>
</dbReference>
<gene>
    <name evidence="5" type="ORF">ACFQ4B_27190</name>
</gene>
<dbReference type="SUPFAM" id="SSF46689">
    <property type="entry name" value="Homeodomain-like"/>
    <property type="match status" value="2"/>
</dbReference>
<sequence length="266" mass="31178">MIGIHLYESKHQESYEIKIHHHDNVQILYAIEGEGSIWLDGQQYAFEQDNAAYIYPRSRHAVSSDSHLTLLVLAFDDLEQNGLHQEWKPYRFTRSELLKLNAFHASEMRLMLRKLLFEQKQADPLSSWAMHNLIQDIYLLMVRAKESKQVQDANGLRAERIRNYIDLHYYEPVTSEELSGKLGISIRQMNKIFKKEYQMTPMQYLAEVRMGLAKKLLAESDKDIASICFEVGYESLPTFYRTFKMAMNMSPNKYRQQLLTSAADLQ</sequence>